<reference evidence="2 3" key="1">
    <citation type="journal article" date="2015" name="Genome Announc.">
        <title>Complete Genome Sequence of the Novel Leech Symbiont Mucinivorans hirudinis M3T.</title>
        <authorList>
            <person name="Nelson M.C."/>
            <person name="Bomar L."/>
            <person name="Graf J."/>
        </authorList>
    </citation>
    <scope>NUCLEOTIDE SEQUENCE [LARGE SCALE GENOMIC DNA]</scope>
    <source>
        <strain evidence="3">M3</strain>
    </source>
</reference>
<proteinExistence type="predicted"/>
<name>A0A060R949_9BACT</name>
<evidence type="ECO:0000313" key="3">
    <source>
        <dbReference type="Proteomes" id="UP000027616"/>
    </source>
</evidence>
<organism evidence="2 3">
    <name type="scientific">Mucinivorans hirudinis</name>
    <dbReference type="NCBI Taxonomy" id="1433126"/>
    <lineage>
        <taxon>Bacteria</taxon>
        <taxon>Pseudomonadati</taxon>
        <taxon>Bacteroidota</taxon>
        <taxon>Bacteroidia</taxon>
        <taxon>Bacteroidales</taxon>
        <taxon>Rikenellaceae</taxon>
        <taxon>Mucinivorans</taxon>
    </lineage>
</organism>
<dbReference type="eggNOG" id="ENOG503409M">
    <property type="taxonomic scope" value="Bacteria"/>
</dbReference>
<sequence length="195" mass="21858">MKNNITSVILDLRRNPGGYGDRFDEMLSIFIDKPSIKYLKGQRLRVSPETIGDYDFLNQDMIGQVVDIPKECVISEVELNPKHFITSMKYYVLQSKDTGSVAASFCNIMHYNNAATLVGEPLLHSALKYGEIIPGSQLGSSTIFFDAVSTTEYNEYTKAIDGVLYPDIHIPYVASEYMTGKDAVLEKLLTIIKNK</sequence>
<dbReference type="SUPFAM" id="SSF52096">
    <property type="entry name" value="ClpP/crotonase"/>
    <property type="match status" value="1"/>
</dbReference>
<dbReference type="HOGENOM" id="CLU_1394988_0_0_10"/>
<dbReference type="KEGG" id="rbc:BN938_0162"/>
<evidence type="ECO:0000259" key="1">
    <source>
        <dbReference type="Pfam" id="PF03572"/>
    </source>
</evidence>
<accession>A0A060R949</accession>
<dbReference type="GO" id="GO:0008236">
    <property type="term" value="F:serine-type peptidase activity"/>
    <property type="evidence" value="ECO:0007669"/>
    <property type="project" value="InterPro"/>
</dbReference>
<dbReference type="Gene3D" id="3.90.226.10">
    <property type="entry name" value="2-enoyl-CoA Hydratase, Chain A, domain 1"/>
    <property type="match status" value="1"/>
</dbReference>
<protein>
    <recommendedName>
        <fullName evidence="1">Tail specific protease domain-containing protein</fullName>
    </recommendedName>
</protein>
<dbReference type="AlphaFoldDB" id="A0A060R949"/>
<dbReference type="Pfam" id="PF03572">
    <property type="entry name" value="Peptidase_S41"/>
    <property type="match status" value="1"/>
</dbReference>
<dbReference type="Proteomes" id="UP000027616">
    <property type="component" value="Chromosome I"/>
</dbReference>
<dbReference type="InterPro" id="IPR005151">
    <property type="entry name" value="Tail-specific_protease"/>
</dbReference>
<dbReference type="InterPro" id="IPR029045">
    <property type="entry name" value="ClpP/crotonase-like_dom_sf"/>
</dbReference>
<dbReference type="EMBL" id="HG934468">
    <property type="protein sequence ID" value="CDN30268.1"/>
    <property type="molecule type" value="Genomic_DNA"/>
</dbReference>
<keyword evidence="3" id="KW-1185">Reference proteome</keyword>
<feature type="domain" description="Tail specific protease" evidence="1">
    <location>
        <begin position="2"/>
        <end position="121"/>
    </location>
</feature>
<gene>
    <name evidence="2" type="ORF">BN938_0162</name>
</gene>
<dbReference type="OrthoDB" id="5480566at2"/>
<evidence type="ECO:0000313" key="2">
    <source>
        <dbReference type="EMBL" id="CDN30268.1"/>
    </source>
</evidence>
<dbReference type="GO" id="GO:0006508">
    <property type="term" value="P:proteolysis"/>
    <property type="evidence" value="ECO:0007669"/>
    <property type="project" value="InterPro"/>
</dbReference>